<protein>
    <submittedName>
        <fullName evidence="2">Uncharacterized protein</fullName>
    </submittedName>
</protein>
<feature type="region of interest" description="Disordered" evidence="1">
    <location>
        <begin position="159"/>
        <end position="226"/>
    </location>
</feature>
<comment type="caution">
    <text evidence="2">The sequence shown here is derived from an EMBL/GenBank/DDBJ whole genome shotgun (WGS) entry which is preliminary data.</text>
</comment>
<evidence type="ECO:0000313" key="2">
    <source>
        <dbReference type="EMBL" id="ELY93806.1"/>
    </source>
</evidence>
<dbReference type="InterPro" id="IPR046622">
    <property type="entry name" value="DUF6735"/>
</dbReference>
<accession>M0A630</accession>
<gene>
    <name evidence="2" type="ORF">C483_03984</name>
</gene>
<dbReference type="AlphaFoldDB" id="M0A630"/>
<organism evidence="2 3">
    <name type="scientific">Natrialba hulunbeirensis JCM 10989</name>
    <dbReference type="NCBI Taxonomy" id="1227493"/>
    <lineage>
        <taxon>Archaea</taxon>
        <taxon>Methanobacteriati</taxon>
        <taxon>Methanobacteriota</taxon>
        <taxon>Stenosarchaea group</taxon>
        <taxon>Halobacteria</taxon>
        <taxon>Halobacteriales</taxon>
        <taxon>Natrialbaceae</taxon>
        <taxon>Natrialba</taxon>
    </lineage>
</organism>
<name>M0A630_9EURY</name>
<dbReference type="RefSeq" id="WP_006652046.1">
    <property type="nucleotide sequence ID" value="NZ_AOIM01000013.1"/>
</dbReference>
<dbReference type="OrthoDB" id="185449at2157"/>
<evidence type="ECO:0000256" key="1">
    <source>
        <dbReference type="SAM" id="MobiDB-lite"/>
    </source>
</evidence>
<dbReference type="Pfam" id="PF20509">
    <property type="entry name" value="DUF6735"/>
    <property type="match status" value="2"/>
</dbReference>
<reference evidence="2 3" key="1">
    <citation type="journal article" date="2014" name="PLoS Genet.">
        <title>Phylogenetically driven sequencing of extremely halophilic archaea reveals strategies for static and dynamic osmo-response.</title>
        <authorList>
            <person name="Becker E.A."/>
            <person name="Seitzer P.M."/>
            <person name="Tritt A."/>
            <person name="Larsen D."/>
            <person name="Krusor M."/>
            <person name="Yao A.I."/>
            <person name="Wu D."/>
            <person name="Madern D."/>
            <person name="Eisen J.A."/>
            <person name="Darling A.E."/>
            <person name="Facciotti M.T."/>
        </authorList>
    </citation>
    <scope>NUCLEOTIDE SEQUENCE [LARGE SCALE GENOMIC DNA]</scope>
    <source>
        <strain evidence="2 3">JCM 10989</strain>
    </source>
</reference>
<dbReference type="EMBL" id="AOIM01000013">
    <property type="protein sequence ID" value="ELY93806.1"/>
    <property type="molecule type" value="Genomic_DNA"/>
</dbReference>
<feature type="compositionally biased region" description="Basic and acidic residues" evidence="1">
    <location>
        <begin position="186"/>
        <end position="198"/>
    </location>
</feature>
<evidence type="ECO:0000313" key="3">
    <source>
        <dbReference type="Proteomes" id="UP000011519"/>
    </source>
</evidence>
<keyword evidence="3" id="KW-1185">Reference proteome</keyword>
<proteinExistence type="predicted"/>
<dbReference type="Proteomes" id="UP000011519">
    <property type="component" value="Unassembled WGS sequence"/>
</dbReference>
<dbReference type="PATRIC" id="fig|1227493.4.peg.762"/>
<sequence>MGHRALVGYRRPDGLYDLRYSHWGGADRSLVAELTADTPLADGAVSASLLADSIARDRILTDHLDPCVHEMLFLVEPSAGYEVTPYHVCWLEWGDGHGDGRGALIGTDQTDESVRTWFRAIKTTLSDVIEMGVLSQRAAQSYLEARVCEEYAGVVYTYTGTPSEPADTDPTDPASDPSVQPTSLPKGDRFPPELRGWFDETPFDSVSRHTDRNDDDQNSDHGPDWS</sequence>